<keyword evidence="13 14" id="KW-0472">Membrane</keyword>
<evidence type="ECO:0000256" key="4">
    <source>
        <dbReference type="ARBA" id="ARBA00022670"/>
    </source>
</evidence>
<dbReference type="GO" id="GO:0006508">
    <property type="term" value="P:proteolysis"/>
    <property type="evidence" value="ECO:0007669"/>
    <property type="project" value="UniProtKB-KW"/>
</dbReference>
<evidence type="ECO:0000256" key="15">
    <source>
        <dbReference type="PIRSR" id="PIRSR006404-1"/>
    </source>
</evidence>
<dbReference type="InterPro" id="IPR016483">
    <property type="entry name" value="UCP006404_Pept_M50_CBS"/>
</dbReference>
<evidence type="ECO:0000256" key="7">
    <source>
        <dbReference type="ARBA" id="ARBA00022737"/>
    </source>
</evidence>
<evidence type="ECO:0000256" key="14">
    <source>
        <dbReference type="PIRNR" id="PIRNR006404"/>
    </source>
</evidence>
<dbReference type="Pfam" id="PF02163">
    <property type="entry name" value="Peptidase_M50"/>
    <property type="match status" value="2"/>
</dbReference>
<evidence type="ECO:0000256" key="11">
    <source>
        <dbReference type="ARBA" id="ARBA00023049"/>
    </source>
</evidence>
<accession>A0A9E7RRS4</accession>
<name>A0A9E7RRS4_METWO</name>
<keyword evidence="9 14" id="KW-0862">Zinc</keyword>
<reference evidence="20" key="1">
    <citation type="submission" date="2022-09" db="EMBL/GenBank/DDBJ databases">
        <title>Characterization of three MwoI isoschizomers from sequenced genome and metagenomes.</title>
        <authorList>
            <person name="Fomenkov A."/>
            <person name="Xu S.Y."/>
            <person name="Roberts R.J."/>
        </authorList>
    </citation>
    <scope>NUCLEOTIDE SEQUENCE</scope>
    <source>
        <strain evidence="20">DSM 2970</strain>
    </source>
</reference>
<protein>
    <recommendedName>
        <fullName evidence="14">Zinc metalloprotease</fullName>
    </recommendedName>
</protein>
<dbReference type="SUPFAM" id="SSF54631">
    <property type="entry name" value="CBS-domain pair"/>
    <property type="match status" value="1"/>
</dbReference>
<evidence type="ECO:0000313" key="21">
    <source>
        <dbReference type="Proteomes" id="UP001369247"/>
    </source>
</evidence>
<dbReference type="EMBL" id="JAXUHJ010000008">
    <property type="protein sequence ID" value="MEJ8542799.1"/>
    <property type="molecule type" value="Genomic_DNA"/>
</dbReference>
<dbReference type="PROSITE" id="PS51371">
    <property type="entry name" value="CBS"/>
    <property type="match status" value="2"/>
</dbReference>
<keyword evidence="6 14" id="KW-0479">Metal-binding</keyword>
<evidence type="ECO:0000256" key="9">
    <source>
        <dbReference type="ARBA" id="ARBA00022833"/>
    </source>
</evidence>
<evidence type="ECO:0000256" key="8">
    <source>
        <dbReference type="ARBA" id="ARBA00022801"/>
    </source>
</evidence>
<evidence type="ECO:0000313" key="19">
    <source>
        <dbReference type="EMBL" id="MEJ8542799.1"/>
    </source>
</evidence>
<keyword evidence="7" id="KW-0677">Repeat</keyword>
<feature type="transmembrane region" description="Helical" evidence="14">
    <location>
        <begin position="124"/>
        <end position="147"/>
    </location>
</feature>
<feature type="domain" description="CBS" evidence="18">
    <location>
        <begin position="285"/>
        <end position="342"/>
    </location>
</feature>
<feature type="binding site" evidence="16">
    <location>
        <position position="55"/>
    </location>
    <ligand>
        <name>Zn(2+)</name>
        <dbReference type="ChEBI" id="CHEBI:29105"/>
        <note>catalytic</note>
    </ligand>
</feature>
<reference evidence="19 21" key="2">
    <citation type="submission" date="2023-12" db="EMBL/GenBank/DDBJ databases">
        <title>Phenotypic and Genomic Characterization of Methanothermobacter wolfeii Strain BSEL, a CO2-Capturing Archaeon with Minimal Nutrient Requirements.</title>
        <authorList>
            <person name="Ale Enriquez F."/>
            <person name="Ahring B.K."/>
        </authorList>
    </citation>
    <scope>NUCLEOTIDE SEQUENCE [LARGE SCALE GENOMIC DNA]</scope>
    <source>
        <strain evidence="19 21">BSEL-1</strain>
    </source>
</reference>
<dbReference type="InterPro" id="IPR000644">
    <property type="entry name" value="CBS_dom"/>
</dbReference>
<feature type="transmembrane region" description="Helical" evidence="14">
    <location>
        <begin position="60"/>
        <end position="81"/>
    </location>
</feature>
<dbReference type="PIRSF" id="PIRSF006404">
    <property type="entry name" value="UCP006404_Pept_M50_CBS"/>
    <property type="match status" value="1"/>
</dbReference>
<feature type="transmembrane region" description="Helical" evidence="14">
    <location>
        <begin position="175"/>
        <end position="203"/>
    </location>
</feature>
<feature type="binding site" evidence="16">
    <location>
        <position position="59"/>
    </location>
    <ligand>
        <name>Zn(2+)</name>
        <dbReference type="ChEBI" id="CHEBI:29105"/>
        <note>catalytic</note>
    </ligand>
</feature>
<proteinExistence type="inferred from homology"/>
<keyword evidence="4 14" id="KW-0645">Protease</keyword>
<keyword evidence="11 14" id="KW-0482">Metalloprotease</keyword>
<dbReference type="Proteomes" id="UP001065373">
    <property type="component" value="Chromosome"/>
</dbReference>
<keyword evidence="5 14" id="KW-0812">Transmembrane</keyword>
<dbReference type="PANTHER" id="PTHR39188">
    <property type="entry name" value="MEMBRANE-ASSOCIATED ZINC METALLOPROTEASE M50B"/>
    <property type="match status" value="1"/>
</dbReference>
<keyword evidence="8 14" id="KW-0378">Hydrolase</keyword>
<dbReference type="InterPro" id="IPR008915">
    <property type="entry name" value="Peptidase_M50"/>
</dbReference>
<dbReference type="GO" id="GO:0008237">
    <property type="term" value="F:metallopeptidase activity"/>
    <property type="evidence" value="ECO:0007669"/>
    <property type="project" value="UniProtKB-UniRule"/>
</dbReference>
<keyword evidence="10 14" id="KW-1133">Transmembrane helix</keyword>
<dbReference type="GeneID" id="75106809"/>
<evidence type="ECO:0000256" key="5">
    <source>
        <dbReference type="ARBA" id="ARBA00022692"/>
    </source>
</evidence>
<dbReference type="GeneID" id="58978819"/>
<evidence type="ECO:0000256" key="2">
    <source>
        <dbReference type="ARBA" id="ARBA00007931"/>
    </source>
</evidence>
<evidence type="ECO:0000259" key="18">
    <source>
        <dbReference type="PROSITE" id="PS51371"/>
    </source>
</evidence>
<evidence type="ECO:0000256" key="10">
    <source>
        <dbReference type="ARBA" id="ARBA00022989"/>
    </source>
</evidence>
<comment type="cofactor">
    <cofactor evidence="14 16">
        <name>Zn(2+)</name>
        <dbReference type="ChEBI" id="CHEBI:29105"/>
    </cofactor>
    <text evidence="14 16">Binds 1 zinc ion per subunit.</text>
</comment>
<comment type="similarity">
    <text evidence="2 14">Belongs to the peptidase M50B family.</text>
</comment>
<evidence type="ECO:0000256" key="1">
    <source>
        <dbReference type="ARBA" id="ARBA00004651"/>
    </source>
</evidence>
<dbReference type="KEGG" id="mwo:MWSIV6_1192"/>
<evidence type="ECO:0000256" key="3">
    <source>
        <dbReference type="ARBA" id="ARBA00022475"/>
    </source>
</evidence>
<dbReference type="GO" id="GO:0005886">
    <property type="term" value="C:plasma membrane"/>
    <property type="evidence" value="ECO:0007669"/>
    <property type="project" value="UniProtKB-SubCell"/>
</dbReference>
<evidence type="ECO:0000256" key="12">
    <source>
        <dbReference type="ARBA" id="ARBA00023122"/>
    </source>
</evidence>
<evidence type="ECO:0000256" key="16">
    <source>
        <dbReference type="PIRSR" id="PIRSR006404-2"/>
    </source>
</evidence>
<dbReference type="EMBL" id="CP104550">
    <property type="protein sequence ID" value="UXH31119.1"/>
    <property type="molecule type" value="Genomic_DNA"/>
</dbReference>
<evidence type="ECO:0000256" key="17">
    <source>
        <dbReference type="PROSITE-ProRule" id="PRU00703"/>
    </source>
</evidence>
<evidence type="ECO:0000313" key="20">
    <source>
        <dbReference type="EMBL" id="UXH31119.1"/>
    </source>
</evidence>
<gene>
    <name evidence="20" type="ORF">N5910_06115</name>
    <name evidence="19" type="ORF">U2150_04765</name>
</gene>
<organism evidence="20">
    <name type="scientific">Methanothermobacter wolfeii</name>
    <name type="common">Methanobacterium wolfei</name>
    <dbReference type="NCBI Taxonomy" id="145261"/>
    <lineage>
        <taxon>Archaea</taxon>
        <taxon>Methanobacteriati</taxon>
        <taxon>Methanobacteriota</taxon>
        <taxon>Methanomada group</taxon>
        <taxon>Methanobacteria</taxon>
        <taxon>Methanobacteriales</taxon>
        <taxon>Methanobacteriaceae</taxon>
        <taxon>Methanothermobacter</taxon>
    </lineage>
</organism>
<dbReference type="Gene3D" id="3.10.580.10">
    <property type="entry name" value="CBS-domain"/>
    <property type="match status" value="2"/>
</dbReference>
<dbReference type="InterPro" id="IPR046342">
    <property type="entry name" value="CBS_dom_sf"/>
</dbReference>
<dbReference type="PANTHER" id="PTHR39188:SF3">
    <property type="entry name" value="STAGE IV SPORULATION PROTEIN FB"/>
    <property type="match status" value="1"/>
</dbReference>
<feature type="active site" evidence="15">
    <location>
        <position position="56"/>
    </location>
</feature>
<dbReference type="Pfam" id="PF00571">
    <property type="entry name" value="CBS"/>
    <property type="match status" value="2"/>
</dbReference>
<keyword evidence="3 14" id="KW-1003">Cell membrane</keyword>
<dbReference type="SMART" id="SM00116">
    <property type="entry name" value="CBS"/>
    <property type="match status" value="2"/>
</dbReference>
<comment type="subcellular location">
    <subcellularLocation>
        <location evidence="1 14">Cell membrane</location>
        <topology evidence="1 14">Multi-pass membrane protein</topology>
    </subcellularLocation>
</comment>
<feature type="domain" description="CBS" evidence="18">
    <location>
        <begin position="227"/>
        <end position="284"/>
    </location>
</feature>
<keyword evidence="21" id="KW-1185">Reference proteome</keyword>
<feature type="transmembrane region" description="Helical" evidence="14">
    <location>
        <begin position="93"/>
        <end position="118"/>
    </location>
</feature>
<sequence>MTNSIRIFRVAGIPVELDFSFLLLMLFIYILAYLGFVSLQLAILITLVFVTVVIHELAHSYVAMGFGVKINSILLLPIGGVSRMEEIPRVPRGEFLISIAGPLTNILIAMLVSVPILLDVTGPLTGLAGEFLAVNLLLALFNLIPAFPMDGGRILRAILAERMGHMRATEIAASLGKIIAVFMAVLGVFYNFFLILIGLFIYIGAEQEYQATLISSLLEGVTVADVMTRDPVTMDPDITVDEALEFVMSKKHMGYPVVEGDEMIGIVTFHDLSDAERTRNVREVMTEDVVTVNEDDELISALEKLNSMNLGRLPVMGDGRLRGIISRTDILRTLNLLRNKKMKREN</sequence>
<dbReference type="CDD" id="cd06164">
    <property type="entry name" value="S2P-M50_SpoIVFB_CBS"/>
    <property type="match status" value="1"/>
</dbReference>
<dbReference type="AlphaFoldDB" id="A0A9E7RRS4"/>
<feature type="binding site" evidence="16">
    <location>
        <position position="150"/>
    </location>
    <ligand>
        <name>Zn(2+)</name>
        <dbReference type="ChEBI" id="CHEBI:29105"/>
        <note>catalytic</note>
    </ligand>
</feature>
<dbReference type="RefSeq" id="WP_074359149.1">
    <property type="nucleotide sequence ID" value="NZ_CP104550.1"/>
</dbReference>
<evidence type="ECO:0000256" key="13">
    <source>
        <dbReference type="ARBA" id="ARBA00023136"/>
    </source>
</evidence>
<dbReference type="GO" id="GO:0046872">
    <property type="term" value="F:metal ion binding"/>
    <property type="evidence" value="ECO:0007669"/>
    <property type="project" value="UniProtKB-UniRule"/>
</dbReference>
<keyword evidence="12 17" id="KW-0129">CBS domain</keyword>
<feature type="transmembrane region" description="Helical" evidence="14">
    <location>
        <begin position="21"/>
        <end position="54"/>
    </location>
</feature>
<evidence type="ECO:0000256" key="6">
    <source>
        <dbReference type="ARBA" id="ARBA00022723"/>
    </source>
</evidence>
<dbReference type="Proteomes" id="UP001369247">
    <property type="component" value="Unassembled WGS sequence"/>
</dbReference>